<evidence type="ECO:0000256" key="3">
    <source>
        <dbReference type="ARBA" id="ARBA00022989"/>
    </source>
</evidence>
<dbReference type="InterPro" id="IPR006480">
    <property type="entry name" value="Phage_holin_4_1"/>
</dbReference>
<dbReference type="EMBL" id="JXRP01000022">
    <property type="protein sequence ID" value="KIL42627.1"/>
    <property type="molecule type" value="Genomic_DNA"/>
</dbReference>
<feature type="transmembrane region" description="Helical" evidence="6">
    <location>
        <begin position="12"/>
        <end position="33"/>
    </location>
</feature>
<dbReference type="Pfam" id="PF05105">
    <property type="entry name" value="Phage_holin_4_1"/>
    <property type="match status" value="1"/>
</dbReference>
<evidence type="ECO:0008006" key="9">
    <source>
        <dbReference type="Google" id="ProtNLM"/>
    </source>
</evidence>
<name>A0A0C2V0N5_9BACL</name>
<evidence type="ECO:0000256" key="6">
    <source>
        <dbReference type="SAM" id="Phobius"/>
    </source>
</evidence>
<keyword evidence="3 6" id="KW-1133">Transmembrane helix</keyword>
<dbReference type="STRING" id="889306.KP78_38500"/>
<accession>A0A0C2V0N5</accession>
<dbReference type="OrthoDB" id="88184at2"/>
<evidence type="ECO:0000313" key="8">
    <source>
        <dbReference type="Proteomes" id="UP000031938"/>
    </source>
</evidence>
<gene>
    <name evidence="7" type="ORF">KP78_38500</name>
</gene>
<keyword evidence="4 6" id="KW-0472">Membrane</keyword>
<keyword evidence="8" id="KW-1185">Reference proteome</keyword>
<evidence type="ECO:0000256" key="1">
    <source>
        <dbReference type="ARBA" id="ARBA00004141"/>
    </source>
</evidence>
<keyword evidence="2 6" id="KW-0812">Transmembrane</keyword>
<evidence type="ECO:0000256" key="5">
    <source>
        <dbReference type="ARBA" id="ARBA00023600"/>
    </source>
</evidence>
<comment type="similarity">
    <text evidence="5">Belongs to the bacteriophage holin family. Cp-1 holin subfamily.</text>
</comment>
<proteinExistence type="inferred from homology"/>
<comment type="subcellular location">
    <subcellularLocation>
        <location evidence="1">Membrane</location>
        <topology evidence="1">Multi-pass membrane protein</topology>
    </subcellularLocation>
</comment>
<evidence type="ECO:0000313" key="7">
    <source>
        <dbReference type="EMBL" id="KIL42627.1"/>
    </source>
</evidence>
<dbReference type="RefSeq" id="WP_157841534.1">
    <property type="nucleotide sequence ID" value="NZ_JXRP01000022.1"/>
</dbReference>
<dbReference type="AlphaFoldDB" id="A0A0C2V0N5"/>
<comment type="caution">
    <text evidence="7">The sequence shown here is derived from an EMBL/GenBank/DDBJ whole genome shotgun (WGS) entry which is preliminary data.</text>
</comment>
<evidence type="ECO:0000256" key="2">
    <source>
        <dbReference type="ARBA" id="ARBA00022692"/>
    </source>
</evidence>
<dbReference type="GO" id="GO:0016020">
    <property type="term" value="C:membrane"/>
    <property type="evidence" value="ECO:0007669"/>
    <property type="project" value="UniProtKB-SubCell"/>
</dbReference>
<sequence length="141" mass="15478">MKEKVALGSLSIGSYLVGGVDELITAYIILAMLELASKIMVSLGRNKIKICSELKRKTCMLFIIIAAVQLDKITGNSEQFIRNATIMFLISVEGIGFTQSLRVLGVSIPPHIYQYFAQLKESSNAQSENDAADKNEKSCDD</sequence>
<dbReference type="PATRIC" id="fig|889306.3.peg.3867"/>
<dbReference type="Proteomes" id="UP000031938">
    <property type="component" value="Unassembled WGS sequence"/>
</dbReference>
<protein>
    <recommendedName>
        <fullName evidence="9">Holin</fullName>
    </recommendedName>
</protein>
<evidence type="ECO:0000256" key="4">
    <source>
        <dbReference type="ARBA" id="ARBA00023136"/>
    </source>
</evidence>
<reference evidence="7 8" key="1">
    <citation type="submission" date="2015-01" db="EMBL/GenBank/DDBJ databases">
        <title>Genome sequencing of Jeotgalibacillus soli.</title>
        <authorList>
            <person name="Goh K.M."/>
            <person name="Chan K.-G."/>
            <person name="Yaakop A.S."/>
            <person name="Ee R."/>
            <person name="Gan H.M."/>
            <person name="Chan C.S."/>
        </authorList>
    </citation>
    <scope>NUCLEOTIDE SEQUENCE [LARGE SCALE GENOMIC DNA]</scope>
    <source>
        <strain evidence="7 8">P9</strain>
    </source>
</reference>
<organism evidence="7 8">
    <name type="scientific">Jeotgalibacillus soli</name>
    <dbReference type="NCBI Taxonomy" id="889306"/>
    <lineage>
        <taxon>Bacteria</taxon>
        <taxon>Bacillati</taxon>
        <taxon>Bacillota</taxon>
        <taxon>Bacilli</taxon>
        <taxon>Bacillales</taxon>
        <taxon>Caryophanaceae</taxon>
        <taxon>Jeotgalibacillus</taxon>
    </lineage>
</organism>